<name>A0A3A5JUL5_9ENTR</name>
<dbReference type="OrthoDB" id="6637377at2"/>
<accession>A0A3A5JUL5</accession>
<evidence type="ECO:0000313" key="2">
    <source>
        <dbReference type="EMBL" id="RJT24003.1"/>
    </source>
</evidence>
<dbReference type="RefSeq" id="WP_120064212.1">
    <property type="nucleotide sequence ID" value="NZ_QZWH01000013.1"/>
</dbReference>
<reference evidence="2 3" key="1">
    <citation type="submission" date="2018-09" db="EMBL/GenBank/DDBJ databases">
        <title>Draft genome sequence of Buttiauxella izardii CCUG 35510T.</title>
        <authorList>
            <person name="Salva-Serra F."/>
            <person name="Marathe N."/>
            <person name="Moore E."/>
            <person name="Stadler-Svensson L."/>
            <person name="Engstrom-Jakobsson H."/>
        </authorList>
    </citation>
    <scope>NUCLEOTIDE SEQUENCE [LARGE SCALE GENOMIC DNA]</scope>
    <source>
        <strain evidence="2 3">CCUG 35510</strain>
    </source>
</reference>
<gene>
    <name evidence="2" type="ORF">D6029_07730</name>
</gene>
<keyword evidence="3" id="KW-1185">Reference proteome</keyword>
<dbReference type="Proteomes" id="UP000276295">
    <property type="component" value="Unassembled WGS sequence"/>
</dbReference>
<organism evidence="2 3">
    <name type="scientific">Buttiauxella izardii</name>
    <dbReference type="NCBI Taxonomy" id="82991"/>
    <lineage>
        <taxon>Bacteria</taxon>
        <taxon>Pseudomonadati</taxon>
        <taxon>Pseudomonadota</taxon>
        <taxon>Gammaproteobacteria</taxon>
        <taxon>Enterobacterales</taxon>
        <taxon>Enterobacteriaceae</taxon>
        <taxon>Buttiauxella</taxon>
    </lineage>
</organism>
<feature type="chain" id="PRO_5017409870" evidence="1">
    <location>
        <begin position="21"/>
        <end position="111"/>
    </location>
</feature>
<evidence type="ECO:0000256" key="1">
    <source>
        <dbReference type="SAM" id="SignalP"/>
    </source>
</evidence>
<dbReference type="EMBL" id="QZWH01000013">
    <property type="protein sequence ID" value="RJT24003.1"/>
    <property type="molecule type" value="Genomic_DNA"/>
</dbReference>
<protein>
    <submittedName>
        <fullName evidence="2">Uncharacterized protein</fullName>
    </submittedName>
</protein>
<evidence type="ECO:0000313" key="3">
    <source>
        <dbReference type="Proteomes" id="UP000276295"/>
    </source>
</evidence>
<keyword evidence="1" id="KW-0732">Signal</keyword>
<proteinExistence type="predicted"/>
<dbReference type="AlphaFoldDB" id="A0A3A5JUL5"/>
<feature type="signal peptide" evidence="1">
    <location>
        <begin position="1"/>
        <end position="20"/>
    </location>
</feature>
<sequence>MKVITTLIIVGCMYVSAAGAAERCESIASSLIRAAMITPSSAYDFRSSEKQLISMCNIGSDAAAKGENINDAIISNLKYRNDMARKIPDGNKAVLELADLAFQLGFDTYNK</sequence>
<comment type="caution">
    <text evidence="2">The sequence shown here is derived from an EMBL/GenBank/DDBJ whole genome shotgun (WGS) entry which is preliminary data.</text>
</comment>